<organism evidence="1 2">
    <name type="scientific">Panagrolaimus sp. PS1159</name>
    <dbReference type="NCBI Taxonomy" id="55785"/>
    <lineage>
        <taxon>Eukaryota</taxon>
        <taxon>Metazoa</taxon>
        <taxon>Ecdysozoa</taxon>
        <taxon>Nematoda</taxon>
        <taxon>Chromadorea</taxon>
        <taxon>Rhabditida</taxon>
        <taxon>Tylenchina</taxon>
        <taxon>Panagrolaimomorpha</taxon>
        <taxon>Panagrolaimoidea</taxon>
        <taxon>Panagrolaimidae</taxon>
        <taxon>Panagrolaimus</taxon>
    </lineage>
</organism>
<dbReference type="WBParaSite" id="PS1159_v2.g18826.t1">
    <property type="protein sequence ID" value="PS1159_v2.g18826.t1"/>
    <property type="gene ID" value="PS1159_v2.g18826"/>
</dbReference>
<protein>
    <submittedName>
        <fullName evidence="2">Uncharacterized protein</fullName>
    </submittedName>
</protein>
<proteinExistence type="predicted"/>
<name>A0AC35FNM2_9BILA</name>
<evidence type="ECO:0000313" key="2">
    <source>
        <dbReference type="WBParaSite" id="PS1159_v2.g18826.t1"/>
    </source>
</evidence>
<evidence type="ECO:0000313" key="1">
    <source>
        <dbReference type="Proteomes" id="UP000887580"/>
    </source>
</evidence>
<dbReference type="Proteomes" id="UP000887580">
    <property type="component" value="Unplaced"/>
</dbReference>
<sequence>SPFEFQRQQNDNPEPEVSQFKASQQLLNLNKPDLQSNTEVDNNSDSKENCEGVNNLPVHHAVDYEIKHRDVHVADWSHEIGDQHSIDSHRVPYNNSLPACSKPSQRGRTFSRGSKNPQNRNRSRNQNRQQGAQNSNSQNYEPQQRRSYTHNPQYRQSSANPQYRNRQQPPVCNTNVQPSHSATTSQTFILLSKNSEIQRKVTIPTTSNDVRLDTKFMNGSNQTFVPRQVFAPQTDNFKPQLHQKDGKYNEQRNDQPQTSIKTVVKKKPNPFGNARPVDTHKKMIEIEQKKLDEQNKKMLS</sequence>
<accession>A0AC35FNM2</accession>
<reference evidence="2" key="1">
    <citation type="submission" date="2022-11" db="UniProtKB">
        <authorList>
            <consortium name="WormBaseParasite"/>
        </authorList>
    </citation>
    <scope>IDENTIFICATION</scope>
</reference>